<keyword evidence="2" id="KW-0732">Signal</keyword>
<name>A0ABP7I9B4_9ACTN</name>
<dbReference type="Proteomes" id="UP001500888">
    <property type="component" value="Unassembled WGS sequence"/>
</dbReference>
<feature type="signal peptide" evidence="2">
    <location>
        <begin position="1"/>
        <end position="27"/>
    </location>
</feature>
<feature type="transmembrane region" description="Helical" evidence="1">
    <location>
        <begin position="67"/>
        <end position="93"/>
    </location>
</feature>
<comment type="caution">
    <text evidence="3">The sequence shown here is derived from an EMBL/GenBank/DDBJ whole genome shotgun (WGS) entry which is preliminary data.</text>
</comment>
<feature type="chain" id="PRO_5045633312" description="DUF4386 domain-containing protein" evidence="2">
    <location>
        <begin position="28"/>
        <end position="200"/>
    </location>
</feature>
<feature type="transmembrane region" description="Helical" evidence="1">
    <location>
        <begin position="37"/>
        <end position="55"/>
    </location>
</feature>
<keyword evidence="1" id="KW-0812">Transmembrane</keyword>
<dbReference type="RefSeq" id="WP_344940984.1">
    <property type="nucleotide sequence ID" value="NZ_BAAAZR010000008.1"/>
</dbReference>
<gene>
    <name evidence="3" type="ORF">GCM10022226_36750</name>
</gene>
<reference evidence="4" key="1">
    <citation type="journal article" date="2019" name="Int. J. Syst. Evol. Microbiol.">
        <title>The Global Catalogue of Microorganisms (GCM) 10K type strain sequencing project: providing services to taxonomists for standard genome sequencing and annotation.</title>
        <authorList>
            <consortium name="The Broad Institute Genomics Platform"/>
            <consortium name="The Broad Institute Genome Sequencing Center for Infectious Disease"/>
            <person name="Wu L."/>
            <person name="Ma J."/>
        </authorList>
    </citation>
    <scope>NUCLEOTIDE SEQUENCE [LARGE SCALE GENOMIC DNA]</scope>
    <source>
        <strain evidence="4">JCM 16908</strain>
    </source>
</reference>
<accession>A0ABP7I9B4</accession>
<sequence length="200" mass="20459">MTPFMRFNAISGVLCGLLIAVPGAVEAFTGETAPTSFALGVAPAPATALLTALYLTQRAHAGRFGLVAYAVNLIGLGLFGGAAYTLNIALFYLDETALTALLRGPTRTVLLGSAIVFALGSVLFSISMARAKVHPPLPAWGYGITLALFALLAPLPDTVLTSALHVLAGACLVWLSLSLQAAAGDLAPAADRVLAERGKA</sequence>
<evidence type="ECO:0000313" key="3">
    <source>
        <dbReference type="EMBL" id="GAA3812700.1"/>
    </source>
</evidence>
<keyword evidence="1" id="KW-1133">Transmembrane helix</keyword>
<organism evidence="3 4">
    <name type="scientific">Sphaerisporangium flaviroseum</name>
    <dbReference type="NCBI Taxonomy" id="509199"/>
    <lineage>
        <taxon>Bacteria</taxon>
        <taxon>Bacillati</taxon>
        <taxon>Actinomycetota</taxon>
        <taxon>Actinomycetes</taxon>
        <taxon>Streptosporangiales</taxon>
        <taxon>Streptosporangiaceae</taxon>
        <taxon>Sphaerisporangium</taxon>
    </lineage>
</organism>
<protein>
    <recommendedName>
        <fullName evidence="5">DUF4386 domain-containing protein</fullName>
    </recommendedName>
</protein>
<keyword evidence="1" id="KW-0472">Membrane</keyword>
<evidence type="ECO:0000256" key="1">
    <source>
        <dbReference type="SAM" id="Phobius"/>
    </source>
</evidence>
<dbReference type="EMBL" id="BAAAZR010000008">
    <property type="protein sequence ID" value="GAA3812700.1"/>
    <property type="molecule type" value="Genomic_DNA"/>
</dbReference>
<feature type="transmembrane region" description="Helical" evidence="1">
    <location>
        <begin position="139"/>
        <end position="156"/>
    </location>
</feature>
<evidence type="ECO:0000313" key="4">
    <source>
        <dbReference type="Proteomes" id="UP001500888"/>
    </source>
</evidence>
<evidence type="ECO:0008006" key="5">
    <source>
        <dbReference type="Google" id="ProtNLM"/>
    </source>
</evidence>
<proteinExistence type="predicted"/>
<keyword evidence="4" id="KW-1185">Reference proteome</keyword>
<feature type="transmembrane region" description="Helical" evidence="1">
    <location>
        <begin position="162"/>
        <end position="182"/>
    </location>
</feature>
<feature type="transmembrane region" description="Helical" evidence="1">
    <location>
        <begin position="108"/>
        <end position="127"/>
    </location>
</feature>
<evidence type="ECO:0000256" key="2">
    <source>
        <dbReference type="SAM" id="SignalP"/>
    </source>
</evidence>